<feature type="compositionally biased region" description="Acidic residues" evidence="1">
    <location>
        <begin position="729"/>
        <end position="760"/>
    </location>
</feature>
<dbReference type="AlphaFoldDB" id="A0AAD4DKH4"/>
<name>A0AAD4DKH4_9FUNG</name>
<feature type="region of interest" description="Disordered" evidence="1">
    <location>
        <begin position="141"/>
        <end position="250"/>
    </location>
</feature>
<feature type="compositionally biased region" description="Low complexity" evidence="1">
    <location>
        <begin position="800"/>
        <end position="809"/>
    </location>
</feature>
<feature type="compositionally biased region" description="Pro residues" evidence="1">
    <location>
        <begin position="712"/>
        <end position="722"/>
    </location>
</feature>
<feature type="compositionally biased region" description="Polar residues" evidence="1">
    <location>
        <begin position="347"/>
        <end position="392"/>
    </location>
</feature>
<organism evidence="2 3">
    <name type="scientific">Linnemannia exigua</name>
    <dbReference type="NCBI Taxonomy" id="604196"/>
    <lineage>
        <taxon>Eukaryota</taxon>
        <taxon>Fungi</taxon>
        <taxon>Fungi incertae sedis</taxon>
        <taxon>Mucoromycota</taxon>
        <taxon>Mortierellomycotina</taxon>
        <taxon>Mortierellomycetes</taxon>
        <taxon>Mortierellales</taxon>
        <taxon>Mortierellaceae</taxon>
        <taxon>Linnemannia</taxon>
    </lineage>
</organism>
<feature type="compositionally biased region" description="Polar residues" evidence="1">
    <location>
        <begin position="787"/>
        <end position="799"/>
    </location>
</feature>
<feature type="region of interest" description="Disordered" evidence="1">
    <location>
        <begin position="544"/>
        <end position="669"/>
    </location>
</feature>
<sequence length="868" mass="93600">MLVQSGRYGGSSSGQGASGFGGGGGGGGLVGASSVHAGVVAPAKKKDPYATAWRTYSKIAEELQLLNPDGSLYPISKEAILKYLHHQSKRIKSSNLHWYVNGLKKHQENLGFPWDDVRYDEQVVGLLKELTLHPVMMGDSHGGGGGIGGGMGGMGDEEVSGAHASSALSKRKRDDFAFKKRRMPSSMSMEGDDNDEDDLQDDDFKDEDDDDLDPRRGGALHHHHYHDPDDSDDMEDSNRHQPLKRRASTGTLLYQARASVGQSRLSLRSQVQLIIQQHQRQRVKVNEHSITAQHQHSSIQHQHQHHIRSPSPDLRDGATHGHPQLQHHSQVRRDVGGARGDAHAADLTSSNVHHQRQHSLSMNESSDSQRFQHASSSNSSGGVDNTTESTAVFTHRASATPTATPAAAASTSTPTPSTPTAGKTTVHFTEVVECAQLLHAKYKNRCKDHPWGCVEITEDRHLELTMKMYLDWAGLVASERLTMDELPDLPEFRDIDPPRPLVGGTLKRMASTPHASSLASVARGGGISSSNILDSSLSAAPQAVTTKAGSRGDSEATTPTCTTSTSASGTGTETSFFGPYRSPSSSPQSHTTTTTTMLLHDEKDTPTSEDGKGEEGVADMTTRMSTASPPARSIPRPVYAMAQRSRPSSPDSRVASSLSSIAAGSGSGTSILARVRKMPSTPSLRQQHQSHEYKNHNHQLYRTDSTRSRHSQPPPQSPPLPTARPSSFSDDEEEQLDGDDDDVDDGDDDEEEDDDDDEDTDVNHYALSPWATAPASVLADARLRGSRNMSGTPTRRLNPSSSSGGTAADTSERPGFGDGEEEDAKKALPRSSTRDRELYDAGDADDSEEEGLETSAMVLDEDPDPESS</sequence>
<feature type="compositionally biased region" description="Gly residues" evidence="1">
    <location>
        <begin position="141"/>
        <end position="154"/>
    </location>
</feature>
<keyword evidence="3" id="KW-1185">Reference proteome</keyword>
<feature type="non-terminal residue" evidence="2">
    <location>
        <position position="868"/>
    </location>
</feature>
<feature type="region of interest" description="Disordered" evidence="1">
    <location>
        <begin position="284"/>
        <end position="422"/>
    </location>
</feature>
<feature type="region of interest" description="Disordered" evidence="1">
    <location>
        <begin position="701"/>
        <end position="868"/>
    </location>
</feature>
<feature type="compositionally biased region" description="Basic and acidic residues" evidence="1">
    <location>
        <begin position="599"/>
        <end position="615"/>
    </location>
</feature>
<dbReference type="EMBL" id="JAAAIL010000061">
    <property type="protein sequence ID" value="KAG0280519.1"/>
    <property type="molecule type" value="Genomic_DNA"/>
</dbReference>
<reference evidence="2" key="1">
    <citation type="journal article" date="2020" name="Fungal Divers.">
        <title>Resolving the Mortierellaceae phylogeny through synthesis of multi-gene phylogenetics and phylogenomics.</title>
        <authorList>
            <person name="Vandepol N."/>
            <person name="Liber J."/>
            <person name="Desiro A."/>
            <person name="Na H."/>
            <person name="Kennedy M."/>
            <person name="Barry K."/>
            <person name="Grigoriev I.V."/>
            <person name="Miller A.N."/>
            <person name="O'Donnell K."/>
            <person name="Stajich J.E."/>
            <person name="Bonito G."/>
        </authorList>
    </citation>
    <scope>NUCLEOTIDE SEQUENCE</scope>
    <source>
        <strain evidence="2">NRRL 28262</strain>
    </source>
</reference>
<feature type="compositionally biased region" description="Basic and acidic residues" evidence="1">
    <location>
        <begin position="331"/>
        <end position="344"/>
    </location>
</feature>
<dbReference type="PANTHER" id="PTHR35711">
    <property type="entry name" value="EXPRESSED PROTEIN"/>
    <property type="match status" value="1"/>
</dbReference>
<feature type="compositionally biased region" description="Low complexity" evidence="1">
    <location>
        <begin position="582"/>
        <end position="596"/>
    </location>
</feature>
<dbReference type="PANTHER" id="PTHR35711:SF1">
    <property type="entry name" value="ECTODERMAL, ISOFORM F"/>
    <property type="match status" value="1"/>
</dbReference>
<accession>A0AAD4DKH4</accession>
<feature type="compositionally biased region" description="Acidic residues" evidence="1">
    <location>
        <begin position="840"/>
        <end position="852"/>
    </location>
</feature>
<proteinExistence type="predicted"/>
<dbReference type="Proteomes" id="UP001194580">
    <property type="component" value="Unassembled WGS sequence"/>
</dbReference>
<feature type="compositionally biased region" description="Acidic residues" evidence="1">
    <location>
        <begin position="859"/>
        <end position="868"/>
    </location>
</feature>
<protein>
    <submittedName>
        <fullName evidence="2">Uncharacterized protein</fullName>
    </submittedName>
</protein>
<evidence type="ECO:0000313" key="3">
    <source>
        <dbReference type="Proteomes" id="UP001194580"/>
    </source>
</evidence>
<feature type="compositionally biased region" description="Low complexity" evidence="1">
    <location>
        <begin position="397"/>
        <end position="421"/>
    </location>
</feature>
<evidence type="ECO:0000256" key="1">
    <source>
        <dbReference type="SAM" id="MobiDB-lite"/>
    </source>
</evidence>
<gene>
    <name evidence="2" type="ORF">BGZ95_009839</name>
</gene>
<comment type="caution">
    <text evidence="2">The sequence shown here is derived from an EMBL/GenBank/DDBJ whole genome shotgun (WGS) entry which is preliminary data.</text>
</comment>
<feature type="region of interest" description="Disordered" evidence="1">
    <location>
        <begin position="677"/>
        <end position="696"/>
    </location>
</feature>
<feature type="compositionally biased region" description="Low complexity" evidence="1">
    <location>
        <begin position="655"/>
        <end position="669"/>
    </location>
</feature>
<feature type="compositionally biased region" description="Acidic residues" evidence="1">
    <location>
        <begin position="190"/>
        <end position="212"/>
    </location>
</feature>
<evidence type="ECO:0000313" key="2">
    <source>
        <dbReference type="EMBL" id="KAG0280519.1"/>
    </source>
</evidence>
<feature type="compositionally biased region" description="Low complexity" evidence="1">
    <location>
        <begin position="555"/>
        <end position="575"/>
    </location>
</feature>